<evidence type="ECO:0000259" key="7">
    <source>
        <dbReference type="Pfam" id="PF03016"/>
    </source>
</evidence>
<accession>A0AAQ3KL01</accession>
<dbReference type="PANTHER" id="PTHR11062:SF214">
    <property type="entry name" value="XYLOGLUCAN GALACTOSYLTRANSFERASE XLT2"/>
    <property type="match status" value="1"/>
</dbReference>
<evidence type="ECO:0000256" key="4">
    <source>
        <dbReference type="ARBA" id="ARBA00022968"/>
    </source>
</evidence>
<evidence type="ECO:0000256" key="5">
    <source>
        <dbReference type="ARBA" id="ARBA00023034"/>
    </source>
</evidence>
<comment type="subcellular location">
    <subcellularLocation>
        <location evidence="1">Golgi apparatus membrane</location>
        <topology evidence="1">Single-pass type II membrane protein</topology>
    </subcellularLocation>
</comment>
<dbReference type="PANTHER" id="PTHR11062">
    <property type="entry name" value="EXOSTOSIN HEPARAN SULFATE GLYCOSYLTRANSFERASE -RELATED"/>
    <property type="match status" value="1"/>
</dbReference>
<dbReference type="Pfam" id="PF03016">
    <property type="entry name" value="Exostosin_GT47"/>
    <property type="match status" value="1"/>
</dbReference>
<evidence type="ECO:0000313" key="8">
    <source>
        <dbReference type="EMBL" id="WOL10009.1"/>
    </source>
</evidence>
<gene>
    <name evidence="8" type="ORF">Cni_G18763</name>
</gene>
<comment type="similarity">
    <text evidence="2">Belongs to the glycosyltransferase 47 family.</text>
</comment>
<evidence type="ECO:0000256" key="3">
    <source>
        <dbReference type="ARBA" id="ARBA00022676"/>
    </source>
</evidence>
<dbReference type="GO" id="GO:0000139">
    <property type="term" value="C:Golgi membrane"/>
    <property type="evidence" value="ECO:0007669"/>
    <property type="project" value="UniProtKB-SubCell"/>
</dbReference>
<feature type="domain" description="Exostosin GT47" evidence="7">
    <location>
        <begin position="100"/>
        <end position="444"/>
    </location>
</feature>
<evidence type="ECO:0000256" key="1">
    <source>
        <dbReference type="ARBA" id="ARBA00004323"/>
    </source>
</evidence>
<reference evidence="8 9" key="1">
    <citation type="submission" date="2023-10" db="EMBL/GenBank/DDBJ databases">
        <title>Chromosome-scale genome assembly provides insights into flower coloration mechanisms of Canna indica.</title>
        <authorList>
            <person name="Li C."/>
        </authorList>
    </citation>
    <scope>NUCLEOTIDE SEQUENCE [LARGE SCALE GENOMIC DNA]</scope>
    <source>
        <tissue evidence="8">Flower</tissue>
    </source>
</reference>
<evidence type="ECO:0000256" key="2">
    <source>
        <dbReference type="ARBA" id="ARBA00010271"/>
    </source>
</evidence>
<dbReference type="EMBL" id="CP136895">
    <property type="protein sequence ID" value="WOL10009.1"/>
    <property type="molecule type" value="Genomic_DNA"/>
</dbReference>
<keyword evidence="5" id="KW-0333">Golgi apparatus</keyword>
<evidence type="ECO:0000313" key="9">
    <source>
        <dbReference type="Proteomes" id="UP001327560"/>
    </source>
</evidence>
<proteinExistence type="inferred from homology"/>
<dbReference type="InterPro" id="IPR040911">
    <property type="entry name" value="Exostosin_GT47"/>
</dbReference>
<evidence type="ECO:0000256" key="6">
    <source>
        <dbReference type="SAM" id="MobiDB-lite"/>
    </source>
</evidence>
<sequence>MLPAGSQSPRPEADLLKKPKGPPLPPCSPLNLLKSPTVPVPSSSLPFRSRPSLVLSLFALQLLLLVSARFLPAPRLLLRRRSQPNLYSPPTNADSAGDSCPSGRIYVYNLPPVFNADLLAACNALNPWNSRCAALSNDGFGPHATDLAGVVPSSLLSSWYSTDQFAAEIIFHRRMLAHRCRTENASAAAAFYVPFYGGLAVAKHLWSSSSTSADRDRNCALLLHWIKDQPPWKRSNGWDHFITLGRITWDFRRSRDGDWGGSFLYMPGMENVTRLLIERNPWDEKDVGIPYPTGFHPRTTAEVREWQQFLLKRTRKTLFGFAGAARAAFKDDFRALLLGECRRAGKGRCRNVDCGGSRCGNRSAETMNLFLDSVFCLQPRGDSFTRRSMFDCMIAGAVPVLFWRRSAYVQYGLYLTAGDEGKDGEWSVFIDRRDVRSGAVSVRQVLEGIGAERVRRMRERVVEMIPRLIYAASEEGLGEGMDDAFDVAVEGVLQRFREQQRRRGKDDGRLL</sequence>
<name>A0AAQ3KL01_9LILI</name>
<dbReference type="InterPro" id="IPR004263">
    <property type="entry name" value="Exostosin"/>
</dbReference>
<feature type="region of interest" description="Disordered" evidence="6">
    <location>
        <begin position="1"/>
        <end position="30"/>
    </location>
</feature>
<keyword evidence="3" id="KW-0328">Glycosyltransferase</keyword>
<organism evidence="8 9">
    <name type="scientific">Canna indica</name>
    <name type="common">Indian-shot</name>
    <dbReference type="NCBI Taxonomy" id="4628"/>
    <lineage>
        <taxon>Eukaryota</taxon>
        <taxon>Viridiplantae</taxon>
        <taxon>Streptophyta</taxon>
        <taxon>Embryophyta</taxon>
        <taxon>Tracheophyta</taxon>
        <taxon>Spermatophyta</taxon>
        <taxon>Magnoliopsida</taxon>
        <taxon>Liliopsida</taxon>
        <taxon>Zingiberales</taxon>
        <taxon>Cannaceae</taxon>
        <taxon>Canna</taxon>
    </lineage>
</organism>
<keyword evidence="3" id="KW-0808">Transferase</keyword>
<keyword evidence="9" id="KW-1185">Reference proteome</keyword>
<protein>
    <recommendedName>
        <fullName evidence="7">Exostosin GT47 domain-containing protein</fullName>
    </recommendedName>
</protein>
<dbReference type="AlphaFoldDB" id="A0AAQ3KL01"/>
<dbReference type="GO" id="GO:0008378">
    <property type="term" value="F:galactosyltransferase activity"/>
    <property type="evidence" value="ECO:0007669"/>
    <property type="project" value="TreeGrafter"/>
</dbReference>
<keyword evidence="4" id="KW-0812">Transmembrane</keyword>
<dbReference type="Proteomes" id="UP001327560">
    <property type="component" value="Chromosome 6"/>
</dbReference>
<dbReference type="GO" id="GO:0009969">
    <property type="term" value="P:xyloglucan biosynthetic process"/>
    <property type="evidence" value="ECO:0007669"/>
    <property type="project" value="TreeGrafter"/>
</dbReference>
<keyword evidence="4" id="KW-0735">Signal-anchor</keyword>